<evidence type="ECO:0000256" key="1">
    <source>
        <dbReference type="SAM" id="MobiDB-lite"/>
    </source>
</evidence>
<dbReference type="Proteomes" id="UP001196413">
    <property type="component" value="Unassembled WGS sequence"/>
</dbReference>
<accession>A0AAD5MYB1</accession>
<reference evidence="2" key="1">
    <citation type="submission" date="2021-06" db="EMBL/GenBank/DDBJ databases">
        <title>Parelaphostrongylus tenuis whole genome reference sequence.</title>
        <authorList>
            <person name="Garwood T.J."/>
            <person name="Larsen P.A."/>
            <person name="Fountain-Jones N.M."/>
            <person name="Garbe J.R."/>
            <person name="Macchietto M.G."/>
            <person name="Kania S.A."/>
            <person name="Gerhold R.W."/>
            <person name="Richards J.E."/>
            <person name="Wolf T.M."/>
        </authorList>
    </citation>
    <scope>NUCLEOTIDE SEQUENCE</scope>
    <source>
        <strain evidence="2">MNPRO001-30</strain>
        <tissue evidence="2">Meninges</tissue>
    </source>
</reference>
<organism evidence="2 3">
    <name type="scientific">Parelaphostrongylus tenuis</name>
    <name type="common">Meningeal worm</name>
    <dbReference type="NCBI Taxonomy" id="148309"/>
    <lineage>
        <taxon>Eukaryota</taxon>
        <taxon>Metazoa</taxon>
        <taxon>Ecdysozoa</taxon>
        <taxon>Nematoda</taxon>
        <taxon>Chromadorea</taxon>
        <taxon>Rhabditida</taxon>
        <taxon>Rhabditina</taxon>
        <taxon>Rhabditomorpha</taxon>
        <taxon>Strongyloidea</taxon>
        <taxon>Metastrongylidae</taxon>
        <taxon>Parelaphostrongylus</taxon>
    </lineage>
</organism>
<evidence type="ECO:0000313" key="3">
    <source>
        <dbReference type="Proteomes" id="UP001196413"/>
    </source>
</evidence>
<name>A0AAD5MYB1_PARTN</name>
<dbReference type="EMBL" id="JAHQIW010002647">
    <property type="protein sequence ID" value="KAJ1355969.1"/>
    <property type="molecule type" value="Genomic_DNA"/>
</dbReference>
<proteinExistence type="predicted"/>
<sequence>MSDSSSRKPGHGSIAESIPRKQHREVLKTPSQEQGRRAGLLPVVASATVNQPTVRTDRRALQCPDTVANPSATNMPMGDRESYHQLSSKILAFSEIRYGLSSLHCAKMTSKYYVTIMNRGCVVISNTVSGTCRKMNANMMCMYQAAV</sequence>
<protein>
    <submittedName>
        <fullName evidence="2">Uncharacterized protein</fullName>
    </submittedName>
</protein>
<feature type="region of interest" description="Disordered" evidence="1">
    <location>
        <begin position="1"/>
        <end position="40"/>
    </location>
</feature>
<comment type="caution">
    <text evidence="2">The sequence shown here is derived from an EMBL/GenBank/DDBJ whole genome shotgun (WGS) entry which is preliminary data.</text>
</comment>
<gene>
    <name evidence="2" type="ORF">KIN20_013570</name>
</gene>
<evidence type="ECO:0000313" key="2">
    <source>
        <dbReference type="EMBL" id="KAJ1355969.1"/>
    </source>
</evidence>
<keyword evidence="3" id="KW-1185">Reference proteome</keyword>
<dbReference type="AlphaFoldDB" id="A0AAD5MYB1"/>